<proteinExistence type="predicted"/>
<protein>
    <submittedName>
        <fullName evidence="1">Uncharacterized protein</fullName>
    </submittedName>
</protein>
<dbReference type="RefSeq" id="XP_026617985.1">
    <property type="nucleotide sequence ID" value="XM_026757789.1"/>
</dbReference>
<dbReference type="Gene3D" id="3.40.462.20">
    <property type="match status" value="1"/>
</dbReference>
<dbReference type="AlphaFoldDB" id="A0A397HXJ3"/>
<evidence type="ECO:0000313" key="2">
    <source>
        <dbReference type="Proteomes" id="UP000215305"/>
    </source>
</evidence>
<organism evidence="1 2">
    <name type="scientific">Aspergillus thermomutatus</name>
    <name type="common">Neosartorya pseudofischeri</name>
    <dbReference type="NCBI Taxonomy" id="41047"/>
    <lineage>
        <taxon>Eukaryota</taxon>
        <taxon>Fungi</taxon>
        <taxon>Dikarya</taxon>
        <taxon>Ascomycota</taxon>
        <taxon>Pezizomycotina</taxon>
        <taxon>Eurotiomycetes</taxon>
        <taxon>Eurotiomycetidae</taxon>
        <taxon>Eurotiales</taxon>
        <taxon>Aspergillaceae</taxon>
        <taxon>Aspergillus</taxon>
        <taxon>Aspergillus subgen. Fumigati</taxon>
    </lineage>
</organism>
<name>A0A397HXJ3_ASPTH</name>
<dbReference type="Proteomes" id="UP000215305">
    <property type="component" value="Unassembled WGS sequence"/>
</dbReference>
<dbReference type="VEuPathDB" id="FungiDB:CDV56_104170"/>
<dbReference type="EMBL" id="NKHU02000015">
    <property type="protein sequence ID" value="RHZ65813.1"/>
    <property type="molecule type" value="Genomic_DNA"/>
</dbReference>
<keyword evidence="2" id="KW-1185">Reference proteome</keyword>
<dbReference type="GeneID" id="38126144"/>
<reference evidence="1" key="1">
    <citation type="submission" date="2018-08" db="EMBL/GenBank/DDBJ databases">
        <title>Draft genome sequence of azole-resistant Aspergillus thermomutatus (Neosartorya pseudofischeri) strain HMR AF 39, isolated from a human nasal aspirate.</title>
        <authorList>
            <person name="Parent-Michaud M."/>
            <person name="Dufresne P.J."/>
            <person name="Fournier E."/>
            <person name="Martineau C."/>
            <person name="Moreira S."/>
            <person name="Perkins V."/>
            <person name="De Repentigny L."/>
            <person name="Dufresne S.F."/>
        </authorList>
    </citation>
    <scope>NUCLEOTIDE SEQUENCE [LARGE SCALE GENOMIC DNA]</scope>
    <source>
        <strain evidence="1">HMR AF 39</strain>
    </source>
</reference>
<dbReference type="OrthoDB" id="363185at2759"/>
<accession>A0A397HXJ3</accession>
<evidence type="ECO:0000313" key="1">
    <source>
        <dbReference type="EMBL" id="RHZ65813.1"/>
    </source>
</evidence>
<comment type="caution">
    <text evidence="1">The sequence shown here is derived from an EMBL/GenBank/DDBJ whole genome shotgun (WGS) entry which is preliminary data.</text>
</comment>
<gene>
    <name evidence="1" type="ORF">CDV56_104170</name>
</gene>
<sequence>MKRPHGGSDAPLPEAIPGPLAHPACQDCVYASILTAPYIPSLSTTSTPAHPIRHHGRHHPVNRPALASTVPETTIPSWLAGTSARVPSSVYGSAHTHSILSITPAVAETIALHLATMPTDPGTMLSVHQLRGPSAQEQDHTNVFEAREPHYMLDILGYAVEETLSAEATEWTVQMTGGD</sequence>